<dbReference type="PANTHER" id="PTHR11603:SF132">
    <property type="entry name" value="C2H2-TYPE DOMAIN-CONTAINING PROTEIN"/>
    <property type="match status" value="1"/>
</dbReference>
<feature type="compositionally biased region" description="Basic and acidic residues" evidence="1">
    <location>
        <begin position="484"/>
        <end position="497"/>
    </location>
</feature>
<protein>
    <recommendedName>
        <fullName evidence="5">Magnesium chelatase</fullName>
    </recommendedName>
</protein>
<comment type="caution">
    <text evidence="3">The sequence shown here is derived from an EMBL/GenBank/DDBJ whole genome shotgun (WGS) entry which is preliminary data.</text>
</comment>
<evidence type="ECO:0000313" key="4">
    <source>
        <dbReference type="Proteomes" id="UP000780801"/>
    </source>
</evidence>
<gene>
    <name evidence="3" type="ORF">BGW38_002295</name>
</gene>
<dbReference type="InterPro" id="IPR052041">
    <property type="entry name" value="Nucleic_acid_metab_PIN/TRAM"/>
</dbReference>
<proteinExistence type="predicted"/>
<evidence type="ECO:0000256" key="2">
    <source>
        <dbReference type="SAM" id="Phobius"/>
    </source>
</evidence>
<feature type="compositionally biased region" description="Low complexity" evidence="1">
    <location>
        <begin position="332"/>
        <end position="354"/>
    </location>
</feature>
<feature type="compositionally biased region" description="Polar residues" evidence="1">
    <location>
        <begin position="423"/>
        <end position="448"/>
    </location>
</feature>
<keyword evidence="4" id="KW-1185">Reference proteome</keyword>
<dbReference type="Proteomes" id="UP000780801">
    <property type="component" value="Unassembled WGS sequence"/>
</dbReference>
<keyword evidence="2" id="KW-1133">Transmembrane helix</keyword>
<keyword evidence="2" id="KW-0812">Transmembrane</keyword>
<feature type="compositionally biased region" description="Polar residues" evidence="1">
    <location>
        <begin position="368"/>
        <end position="395"/>
    </location>
</feature>
<evidence type="ECO:0008006" key="5">
    <source>
        <dbReference type="Google" id="ProtNLM"/>
    </source>
</evidence>
<dbReference type="AlphaFoldDB" id="A0A9P6FT18"/>
<dbReference type="PANTHER" id="PTHR11603">
    <property type="entry name" value="AAA FAMILY ATPASE"/>
    <property type="match status" value="1"/>
</dbReference>
<name>A0A9P6FT18_9FUNG</name>
<evidence type="ECO:0000256" key="1">
    <source>
        <dbReference type="SAM" id="MobiDB-lite"/>
    </source>
</evidence>
<keyword evidence="2" id="KW-0472">Membrane</keyword>
<organism evidence="3 4">
    <name type="scientific">Lunasporangiospora selenospora</name>
    <dbReference type="NCBI Taxonomy" id="979761"/>
    <lineage>
        <taxon>Eukaryota</taxon>
        <taxon>Fungi</taxon>
        <taxon>Fungi incertae sedis</taxon>
        <taxon>Mucoromycota</taxon>
        <taxon>Mortierellomycotina</taxon>
        <taxon>Mortierellomycetes</taxon>
        <taxon>Mortierellales</taxon>
        <taxon>Mortierellaceae</taxon>
        <taxon>Lunasporangiospora</taxon>
    </lineage>
</organism>
<sequence length="530" mass="58481">MAPANRTWIRNRMAVIRRMSGIAFSEEIFLSILICLVAKNKHLVLHTYPDLLPELKSTIEQHCMVVFGLSTAVITCHGQQTRAEFISAVTGRQPDVVTQTNLSTPSAQYQYRVNNPSGSHHHAHHSSQGHSLGTQYHHHHQHGSLFGHHSNTYSTMGGGGSLSGEPSGVTFAGKRIAQAIILDGLENASQDVYAVLQEIIINKAIIDRNRYNFPDAILIAVFNTSTVPNSVPKQLDWDELSKRMRSVTVSNDMVRYIRDVIVGVRTHEAVHGGLTARAALDLEIIMKTLAVIFQTIFVTPDLLMIAAEKVFSHRLQLKSAWRARLCPPEPAPQSDVSTVSSASSPSSLLNRSRQGVFSSRRNEYAPGSESQATIRQSHFQSRNQDDSTGSEQSFVIHSETDEAEGDDERYEEDAASFVELSDTESSSYRSATGGSTSDHAQALLTPTQSRHKPLDQQKPQSPSSQLQQQYYAGETGEQSYGRRQPTEDHAEGRDRGEIGYQDGNDVDAAQGEPTASDIVREVLRTVYPPI</sequence>
<dbReference type="Gene3D" id="1.10.8.80">
    <property type="entry name" value="Magnesium chelatase subunit I, C-Terminal domain"/>
    <property type="match status" value="1"/>
</dbReference>
<feature type="region of interest" description="Disordered" evidence="1">
    <location>
        <begin position="113"/>
        <end position="150"/>
    </location>
</feature>
<dbReference type="OrthoDB" id="5582146at2759"/>
<feature type="transmembrane region" description="Helical" evidence="2">
    <location>
        <begin position="21"/>
        <end position="39"/>
    </location>
</feature>
<reference evidence="3" key="1">
    <citation type="journal article" date="2020" name="Fungal Divers.">
        <title>Resolving the Mortierellaceae phylogeny through synthesis of multi-gene phylogenetics and phylogenomics.</title>
        <authorList>
            <person name="Vandepol N."/>
            <person name="Liber J."/>
            <person name="Desiro A."/>
            <person name="Na H."/>
            <person name="Kennedy M."/>
            <person name="Barry K."/>
            <person name="Grigoriev I.V."/>
            <person name="Miller A.N."/>
            <person name="O'Donnell K."/>
            <person name="Stajich J.E."/>
            <person name="Bonito G."/>
        </authorList>
    </citation>
    <scope>NUCLEOTIDE SEQUENCE</scope>
    <source>
        <strain evidence="3">KOD1015</strain>
    </source>
</reference>
<evidence type="ECO:0000313" key="3">
    <source>
        <dbReference type="EMBL" id="KAF9580879.1"/>
    </source>
</evidence>
<feature type="compositionally biased region" description="Low complexity" evidence="1">
    <location>
        <begin position="456"/>
        <end position="469"/>
    </location>
</feature>
<feature type="compositionally biased region" description="Acidic residues" evidence="1">
    <location>
        <begin position="401"/>
        <end position="414"/>
    </location>
</feature>
<dbReference type="EMBL" id="JAABOA010001794">
    <property type="protein sequence ID" value="KAF9580879.1"/>
    <property type="molecule type" value="Genomic_DNA"/>
</dbReference>
<feature type="region of interest" description="Disordered" evidence="1">
    <location>
        <begin position="328"/>
        <end position="517"/>
    </location>
</feature>
<accession>A0A9P6FT18</accession>